<evidence type="ECO:0000256" key="7">
    <source>
        <dbReference type="ARBA" id="ARBA00023136"/>
    </source>
</evidence>
<dbReference type="InterPro" id="IPR010627">
    <property type="entry name" value="Prepilin_pept_A24_N"/>
</dbReference>
<evidence type="ECO:0000256" key="9">
    <source>
        <dbReference type="RuleBase" id="RU003794"/>
    </source>
</evidence>
<name>A0A1S7LNC5_MAGMO</name>
<evidence type="ECO:0000256" key="10">
    <source>
        <dbReference type="SAM" id="Phobius"/>
    </source>
</evidence>
<dbReference type="EC" id="2.1.1.-" evidence="9"/>
<dbReference type="InterPro" id="IPR050882">
    <property type="entry name" value="Prepilin_peptidase/N-MTase"/>
</dbReference>
<accession>A0A1S7LNC5</accession>
<keyword evidence="9" id="KW-0645">Protease</keyword>
<dbReference type="GO" id="GO:0032259">
    <property type="term" value="P:methylation"/>
    <property type="evidence" value="ECO:0007669"/>
    <property type="project" value="UniProtKB-KW"/>
</dbReference>
<comment type="similarity">
    <text evidence="2 8">Belongs to the peptidase A24 family.</text>
</comment>
<dbReference type="Pfam" id="PF01478">
    <property type="entry name" value="Peptidase_A24"/>
    <property type="match status" value="1"/>
</dbReference>
<dbReference type="GO" id="GO:0006465">
    <property type="term" value="P:signal peptide processing"/>
    <property type="evidence" value="ECO:0007669"/>
    <property type="project" value="TreeGrafter"/>
</dbReference>
<dbReference type="GO" id="GO:0004190">
    <property type="term" value="F:aspartic-type endopeptidase activity"/>
    <property type="evidence" value="ECO:0007669"/>
    <property type="project" value="UniProtKB-EC"/>
</dbReference>
<keyword evidence="6 10" id="KW-1133">Transmembrane helix</keyword>
<feature type="domain" description="Prepilin type IV endopeptidase peptidase" evidence="11">
    <location>
        <begin position="105"/>
        <end position="215"/>
    </location>
</feature>
<sequence>MASLEISFGLLFGLIFGSFTNVCVHRIPRQESIAFPPSHCPKCKHSIAWYHNIPLFGWLWLRGRCAHCQVKISIRYPIMELLGGLIAAIGVGLFGLTYEGALVALFGLTLLTLSAIDLEHMILPDRITYPGIILGLLINLFPLGEPFPVFWDALLGVVGGGGGLWLLIVVYQKITGRLAMGLGDVKLLAMFGAWLGWQPLFPLLFLASVMGVIVGGGWLMLAKKGGASPIPFGPFLAFSGWLHLLWGDAWLLWIRQWILVG</sequence>
<dbReference type="PRINTS" id="PR00864">
    <property type="entry name" value="PREPILNPTASE"/>
</dbReference>
<keyword evidence="3" id="KW-1003">Cell membrane</keyword>
<dbReference type="EMBL" id="LO017727">
    <property type="protein sequence ID" value="CRH07627.1"/>
    <property type="molecule type" value="Genomic_DNA"/>
</dbReference>
<keyword evidence="7 10" id="KW-0472">Membrane</keyword>
<keyword evidence="9 13" id="KW-0378">Hydrolase</keyword>
<proteinExistence type="inferred from homology"/>
<dbReference type="AlphaFoldDB" id="A0A1S7LNC5"/>
<keyword evidence="9 13" id="KW-0489">Methyltransferase</keyword>
<evidence type="ECO:0000259" key="11">
    <source>
        <dbReference type="Pfam" id="PF01478"/>
    </source>
</evidence>
<feature type="transmembrane region" description="Helical" evidence="10">
    <location>
        <begin position="203"/>
        <end position="222"/>
    </location>
</feature>
<comment type="catalytic activity">
    <reaction evidence="9">
        <text>Typically cleaves a -Gly-|-Phe- bond to release an N-terminal, basic peptide of 5-8 residues from type IV prepilin, and then N-methylates the new N-terminal amino group, the methyl donor being S-adenosyl-L-methionine.</text>
        <dbReference type="EC" id="3.4.23.43"/>
    </reaction>
</comment>
<gene>
    <name evidence="13" type="primary">tapD</name>
    <name evidence="13" type="ORF">MAGMO_3491</name>
</gene>
<feature type="domain" description="Prepilin peptidase A24 N-terminal" evidence="12">
    <location>
        <begin position="11"/>
        <end position="89"/>
    </location>
</feature>
<evidence type="ECO:0000313" key="13">
    <source>
        <dbReference type="EMBL" id="CRH07627.1"/>
    </source>
</evidence>
<comment type="subcellular location">
    <subcellularLocation>
        <location evidence="1">Cell inner membrane</location>
        <topology evidence="1">Multi-pass membrane protein</topology>
    </subcellularLocation>
    <subcellularLocation>
        <location evidence="9">Cell membrane</location>
        <topology evidence="9">Multi-pass membrane protein</topology>
    </subcellularLocation>
</comment>
<evidence type="ECO:0000256" key="1">
    <source>
        <dbReference type="ARBA" id="ARBA00004429"/>
    </source>
</evidence>
<dbReference type="InterPro" id="IPR000045">
    <property type="entry name" value="Prepilin_IV_endopep_pep"/>
</dbReference>
<dbReference type="InterPro" id="IPR014032">
    <property type="entry name" value="Peptidase_A24A_bac"/>
</dbReference>
<evidence type="ECO:0000259" key="12">
    <source>
        <dbReference type="Pfam" id="PF06750"/>
    </source>
</evidence>
<feature type="transmembrane region" description="Helical" evidence="10">
    <location>
        <begin position="74"/>
        <end position="94"/>
    </location>
</feature>
<dbReference type="GO" id="GO:0005886">
    <property type="term" value="C:plasma membrane"/>
    <property type="evidence" value="ECO:0007669"/>
    <property type="project" value="UniProtKB-SubCell"/>
</dbReference>
<evidence type="ECO:0000256" key="3">
    <source>
        <dbReference type="ARBA" id="ARBA00022475"/>
    </source>
</evidence>
<dbReference type="Pfam" id="PF06750">
    <property type="entry name" value="A24_N_bact"/>
    <property type="match status" value="1"/>
</dbReference>
<keyword evidence="5 9" id="KW-0812">Transmembrane</keyword>
<evidence type="ECO:0000256" key="8">
    <source>
        <dbReference type="RuleBase" id="RU003793"/>
    </source>
</evidence>
<evidence type="ECO:0000256" key="4">
    <source>
        <dbReference type="ARBA" id="ARBA00022519"/>
    </source>
</evidence>
<keyword evidence="9" id="KW-0511">Multifunctional enzyme</keyword>
<comment type="function">
    <text evidence="9">Plays an essential role in type IV pili and type II pseudopili formation by proteolytically removing the leader sequence from substrate proteins and subsequently monomethylating the alpha-amino group of the newly exposed N-terminal phenylalanine.</text>
</comment>
<evidence type="ECO:0000256" key="2">
    <source>
        <dbReference type="ARBA" id="ARBA00005801"/>
    </source>
</evidence>
<dbReference type="EC" id="3.4.23.43" evidence="9"/>
<reference evidence="13" key="1">
    <citation type="submission" date="2015-04" db="EMBL/GenBank/DDBJ databases">
        <authorList>
            <person name="Syromyatnikov M.Y."/>
            <person name="Popov V.N."/>
        </authorList>
    </citation>
    <scope>NUCLEOTIDE SEQUENCE</scope>
    <source>
        <strain evidence="13">MO-1</strain>
    </source>
</reference>
<feature type="transmembrane region" description="Helical" evidence="10">
    <location>
        <begin position="150"/>
        <end position="171"/>
    </location>
</feature>
<evidence type="ECO:0000256" key="5">
    <source>
        <dbReference type="ARBA" id="ARBA00022692"/>
    </source>
</evidence>
<feature type="transmembrane region" description="Helical" evidence="10">
    <location>
        <begin position="234"/>
        <end position="254"/>
    </location>
</feature>
<dbReference type="GO" id="GO:0008168">
    <property type="term" value="F:methyltransferase activity"/>
    <property type="evidence" value="ECO:0007669"/>
    <property type="project" value="UniProtKB-KW"/>
</dbReference>
<dbReference type="PANTHER" id="PTHR30487:SF0">
    <property type="entry name" value="PREPILIN LEADER PEPTIDASE_N-METHYLTRANSFERASE-RELATED"/>
    <property type="match status" value="1"/>
</dbReference>
<dbReference type="PANTHER" id="PTHR30487">
    <property type="entry name" value="TYPE 4 PREPILIN-LIKE PROTEINS LEADER PEPTIDE-PROCESSING ENZYME"/>
    <property type="match status" value="1"/>
</dbReference>
<keyword evidence="9 13" id="KW-0808">Transferase</keyword>
<feature type="transmembrane region" description="Helical" evidence="10">
    <location>
        <begin position="6"/>
        <end position="24"/>
    </location>
</feature>
<evidence type="ECO:0000256" key="6">
    <source>
        <dbReference type="ARBA" id="ARBA00022989"/>
    </source>
</evidence>
<dbReference type="Gene3D" id="1.20.120.1220">
    <property type="match status" value="1"/>
</dbReference>
<organism evidence="13">
    <name type="scientific">Magnetococcus massalia (strain MO-1)</name>
    <dbReference type="NCBI Taxonomy" id="451514"/>
    <lineage>
        <taxon>Bacteria</taxon>
        <taxon>Pseudomonadati</taxon>
        <taxon>Pseudomonadota</taxon>
        <taxon>Magnetococcia</taxon>
        <taxon>Magnetococcales</taxon>
        <taxon>Magnetococcaceae</taxon>
        <taxon>Magnetococcus</taxon>
    </lineage>
</organism>
<protein>
    <recommendedName>
        <fullName evidence="9">Prepilin leader peptidase/N-methyltransferase</fullName>
        <ecNumber evidence="9">2.1.1.-</ecNumber>
        <ecNumber evidence="9">3.4.23.43</ecNumber>
    </recommendedName>
</protein>
<keyword evidence="4" id="KW-0997">Cell inner membrane</keyword>